<organism evidence="1">
    <name type="scientific">marine sediment metagenome</name>
    <dbReference type="NCBI Taxonomy" id="412755"/>
    <lineage>
        <taxon>unclassified sequences</taxon>
        <taxon>metagenomes</taxon>
        <taxon>ecological metagenomes</taxon>
    </lineage>
</organism>
<name>X0SW82_9ZZZZ</name>
<accession>X0SW82</accession>
<reference evidence="1" key="1">
    <citation type="journal article" date="2014" name="Front. Microbiol.">
        <title>High frequency of phylogenetically diverse reductive dehalogenase-homologous genes in deep subseafloor sedimentary metagenomes.</title>
        <authorList>
            <person name="Kawai M."/>
            <person name="Futagami T."/>
            <person name="Toyoda A."/>
            <person name="Takaki Y."/>
            <person name="Nishi S."/>
            <person name="Hori S."/>
            <person name="Arai W."/>
            <person name="Tsubouchi T."/>
            <person name="Morono Y."/>
            <person name="Uchiyama I."/>
            <person name="Ito T."/>
            <person name="Fujiyama A."/>
            <person name="Inagaki F."/>
            <person name="Takami H."/>
        </authorList>
    </citation>
    <scope>NUCLEOTIDE SEQUENCE</scope>
    <source>
        <strain evidence="1">Expedition CK06-06</strain>
    </source>
</reference>
<feature type="non-terminal residue" evidence="1">
    <location>
        <position position="1"/>
    </location>
</feature>
<proteinExistence type="predicted"/>
<protein>
    <submittedName>
        <fullName evidence="1">Uncharacterized protein</fullName>
    </submittedName>
</protein>
<sequence length="145" mass="16744">ELLMQVGVLDERPRRGRIMEYLMNASHMSLAIPDMKMHANEINLAEARRLCAEIMPRGWTREDEPVVWFEMKSNVGNPGGFHSNVVTGKAYFMKMFRECAQELDQEFVLKDFIDEFLSAGIMPMPLIRWEMTGNSDDITLVTEDL</sequence>
<gene>
    <name evidence="1" type="ORF">S01H1_01442</name>
</gene>
<dbReference type="EMBL" id="BARS01000624">
    <property type="protein sequence ID" value="GAF80182.1"/>
    <property type="molecule type" value="Genomic_DNA"/>
</dbReference>
<dbReference type="AlphaFoldDB" id="X0SW82"/>
<evidence type="ECO:0000313" key="1">
    <source>
        <dbReference type="EMBL" id="GAF80182.1"/>
    </source>
</evidence>
<comment type="caution">
    <text evidence="1">The sequence shown here is derived from an EMBL/GenBank/DDBJ whole genome shotgun (WGS) entry which is preliminary data.</text>
</comment>